<organism evidence="4">
    <name type="scientific">freshwater metagenome</name>
    <dbReference type="NCBI Taxonomy" id="449393"/>
    <lineage>
        <taxon>unclassified sequences</taxon>
        <taxon>metagenomes</taxon>
        <taxon>ecological metagenomes</taxon>
    </lineage>
</organism>
<accession>A0A6J6SJF7</accession>
<evidence type="ECO:0000259" key="3">
    <source>
        <dbReference type="Pfam" id="PF16859"/>
    </source>
</evidence>
<dbReference type="AlphaFoldDB" id="A0A6J6SJF7"/>
<dbReference type="InterPro" id="IPR036271">
    <property type="entry name" value="Tet_transcr_reg_TetR-rel_C_sf"/>
</dbReference>
<dbReference type="Pfam" id="PF16859">
    <property type="entry name" value="TetR_C_11"/>
    <property type="match status" value="1"/>
</dbReference>
<protein>
    <submittedName>
        <fullName evidence="4">Unannotated protein</fullName>
    </submittedName>
</protein>
<sequence length="125" mass="14256">MHRDSQEFEGEPDAALREYLADYARRLNDPTYCAVLIALIELSMRDDAFADVHRRSFSQTRSRAAGIIRRGQSSGIFRADLDVKQGVEDVVAPFLYRRLVTQAQITSRQVEHLHQRLIGAWSPPS</sequence>
<dbReference type="EMBL" id="CAEZYW010000044">
    <property type="protein sequence ID" value="CAB4734960.1"/>
    <property type="molecule type" value="Genomic_DNA"/>
</dbReference>
<dbReference type="Gene3D" id="1.10.357.10">
    <property type="entry name" value="Tetracycline Repressor, domain 2"/>
    <property type="match status" value="1"/>
</dbReference>
<dbReference type="InterPro" id="IPR011075">
    <property type="entry name" value="TetR_C"/>
</dbReference>
<keyword evidence="1" id="KW-0805">Transcription regulation</keyword>
<evidence type="ECO:0000256" key="2">
    <source>
        <dbReference type="ARBA" id="ARBA00023163"/>
    </source>
</evidence>
<gene>
    <name evidence="4" type="ORF">UFOPK2786_00427</name>
</gene>
<name>A0A6J6SJF7_9ZZZZ</name>
<keyword evidence="2" id="KW-0804">Transcription</keyword>
<feature type="domain" description="Tetracyclin repressor-like C-terminal" evidence="3">
    <location>
        <begin position="10"/>
        <end position="114"/>
    </location>
</feature>
<dbReference type="SUPFAM" id="SSF48498">
    <property type="entry name" value="Tetracyclin repressor-like, C-terminal domain"/>
    <property type="match status" value="1"/>
</dbReference>
<proteinExistence type="predicted"/>
<reference evidence="4" key="1">
    <citation type="submission" date="2020-05" db="EMBL/GenBank/DDBJ databases">
        <authorList>
            <person name="Chiriac C."/>
            <person name="Salcher M."/>
            <person name="Ghai R."/>
            <person name="Kavagutti S V."/>
        </authorList>
    </citation>
    <scope>NUCLEOTIDE SEQUENCE</scope>
</reference>
<evidence type="ECO:0000313" key="4">
    <source>
        <dbReference type="EMBL" id="CAB4734960.1"/>
    </source>
</evidence>
<evidence type="ECO:0000256" key="1">
    <source>
        <dbReference type="ARBA" id="ARBA00023015"/>
    </source>
</evidence>